<evidence type="ECO:0000313" key="1">
    <source>
        <dbReference type="EMBL" id="ERK40167.1"/>
    </source>
</evidence>
<protein>
    <submittedName>
        <fullName evidence="1">Uncharacterized protein</fullName>
    </submittedName>
</protein>
<name>U2QN02_9BACT</name>
<comment type="caution">
    <text evidence="1">The sequence shown here is derived from an EMBL/GenBank/DDBJ whole genome shotgun (WGS) entry which is preliminary data.</text>
</comment>
<dbReference type="PATRIC" id="fig|1115809.3.peg.422"/>
<evidence type="ECO:0000313" key="2">
    <source>
        <dbReference type="Proteomes" id="UP000016648"/>
    </source>
</evidence>
<proteinExistence type="predicted"/>
<dbReference type="AlphaFoldDB" id="U2QN02"/>
<organism evidence="1 2">
    <name type="scientific">Segatella baroniae F0067</name>
    <dbReference type="NCBI Taxonomy" id="1115809"/>
    <lineage>
        <taxon>Bacteria</taxon>
        <taxon>Pseudomonadati</taxon>
        <taxon>Bacteroidota</taxon>
        <taxon>Bacteroidia</taxon>
        <taxon>Bacteroidales</taxon>
        <taxon>Prevotellaceae</taxon>
        <taxon>Segatella</taxon>
    </lineage>
</organism>
<reference evidence="1 2" key="1">
    <citation type="submission" date="2013-08" db="EMBL/GenBank/DDBJ databases">
        <authorList>
            <person name="Durkin A.S."/>
            <person name="Haft D.R."/>
            <person name="McCorrison J."/>
            <person name="Torralba M."/>
            <person name="Gillis M."/>
            <person name="Haft D.H."/>
            <person name="Methe B."/>
            <person name="Sutton G."/>
            <person name="Nelson K.E."/>
        </authorList>
    </citation>
    <scope>NUCLEOTIDE SEQUENCE [LARGE SCALE GENOMIC DNA]</scope>
    <source>
        <strain evidence="1 2">F0067</strain>
    </source>
</reference>
<sequence>MALFAPNVFLFSNNGSFSRVFVKNILNLFRANFSTQIGSWEHGHGGLRRKLPARLFTHYMRLQVK</sequence>
<dbReference type="Proteomes" id="UP000016648">
    <property type="component" value="Unassembled WGS sequence"/>
</dbReference>
<dbReference type="EMBL" id="AWEY01000007">
    <property type="protein sequence ID" value="ERK40167.1"/>
    <property type="molecule type" value="Genomic_DNA"/>
</dbReference>
<keyword evidence="2" id="KW-1185">Reference proteome</keyword>
<gene>
    <name evidence="1" type="ORF">HMPREF9135_0603</name>
</gene>
<accession>U2QN02</accession>